<comment type="catalytic activity">
    <reaction evidence="13">
        <text>2 a Fe(II)-siderophore + NADP(+) + H(+) = 2 a Fe(III)-siderophore + NADPH</text>
        <dbReference type="Rhea" id="RHEA:28795"/>
        <dbReference type="Rhea" id="RHEA-COMP:11342"/>
        <dbReference type="Rhea" id="RHEA-COMP:11344"/>
        <dbReference type="ChEBI" id="CHEBI:15378"/>
        <dbReference type="ChEBI" id="CHEBI:29033"/>
        <dbReference type="ChEBI" id="CHEBI:29034"/>
        <dbReference type="ChEBI" id="CHEBI:57783"/>
        <dbReference type="ChEBI" id="CHEBI:58349"/>
        <dbReference type="EC" id="1.16.1.9"/>
    </reaction>
</comment>
<feature type="compositionally biased region" description="Polar residues" evidence="14">
    <location>
        <begin position="534"/>
        <end position="547"/>
    </location>
</feature>
<keyword evidence="6 15" id="KW-0812">Transmembrane</keyword>
<keyword evidence="4" id="KW-0813">Transport</keyword>
<evidence type="ECO:0000259" key="16">
    <source>
        <dbReference type="PROSITE" id="PS51384"/>
    </source>
</evidence>
<dbReference type="PRINTS" id="PR00466">
    <property type="entry name" value="GP91PHOX"/>
</dbReference>
<evidence type="ECO:0000256" key="9">
    <source>
        <dbReference type="ARBA" id="ARBA00023002"/>
    </source>
</evidence>
<keyword evidence="11 15" id="KW-0472">Membrane</keyword>
<dbReference type="GO" id="GO:0052851">
    <property type="term" value="F:ferric-chelate reductase (NADPH) activity"/>
    <property type="evidence" value="ECO:0007669"/>
    <property type="project" value="UniProtKB-EC"/>
</dbReference>
<gene>
    <name evidence="17" type="ORF">D9758_009046</name>
</gene>
<dbReference type="AlphaFoldDB" id="A0A8H5GA66"/>
<dbReference type="PANTHER" id="PTHR32361">
    <property type="entry name" value="FERRIC/CUPRIC REDUCTASE TRANSMEMBRANE COMPONENT"/>
    <property type="match status" value="1"/>
</dbReference>
<dbReference type="Pfam" id="PF01794">
    <property type="entry name" value="Ferric_reduct"/>
    <property type="match status" value="1"/>
</dbReference>
<dbReference type="PANTHER" id="PTHR32361:SF9">
    <property type="entry name" value="FERRIC REDUCTASE TRANSMEMBRANE COMPONENT 3-RELATED"/>
    <property type="match status" value="1"/>
</dbReference>
<evidence type="ECO:0000256" key="2">
    <source>
        <dbReference type="ARBA" id="ARBA00006278"/>
    </source>
</evidence>
<dbReference type="SFLD" id="SFLDG01168">
    <property type="entry name" value="Ferric_reductase_subgroup_(FRE"/>
    <property type="match status" value="1"/>
</dbReference>
<evidence type="ECO:0000256" key="13">
    <source>
        <dbReference type="ARBA" id="ARBA00048483"/>
    </source>
</evidence>
<evidence type="ECO:0000256" key="4">
    <source>
        <dbReference type="ARBA" id="ARBA00022448"/>
    </source>
</evidence>
<dbReference type="GO" id="GO:0006879">
    <property type="term" value="P:intracellular iron ion homeostasis"/>
    <property type="evidence" value="ECO:0007669"/>
    <property type="project" value="TreeGrafter"/>
</dbReference>
<evidence type="ECO:0000256" key="5">
    <source>
        <dbReference type="ARBA" id="ARBA00022475"/>
    </source>
</evidence>
<feature type="transmembrane region" description="Helical" evidence="15">
    <location>
        <begin position="219"/>
        <end position="236"/>
    </location>
</feature>
<dbReference type="SFLD" id="SFLDS00052">
    <property type="entry name" value="Ferric_Reductase_Domain"/>
    <property type="match status" value="1"/>
</dbReference>
<name>A0A8H5GA66_9AGAR</name>
<dbReference type="GO" id="GO:0006826">
    <property type="term" value="P:iron ion transport"/>
    <property type="evidence" value="ECO:0007669"/>
    <property type="project" value="TreeGrafter"/>
</dbReference>
<comment type="similarity">
    <text evidence="2">Belongs to the ferric reductase (FRE) family.</text>
</comment>
<keyword evidence="9" id="KW-0560">Oxidoreductase</keyword>
<dbReference type="InterPro" id="IPR000778">
    <property type="entry name" value="Cyt_b245_heavy_chain"/>
</dbReference>
<dbReference type="Pfam" id="PF08022">
    <property type="entry name" value="FAD_binding_8"/>
    <property type="match status" value="1"/>
</dbReference>
<evidence type="ECO:0000256" key="1">
    <source>
        <dbReference type="ARBA" id="ARBA00004651"/>
    </source>
</evidence>
<accession>A0A8H5GA66</accession>
<feature type="transmembrane region" description="Helical" evidence="15">
    <location>
        <begin position="248"/>
        <end position="266"/>
    </location>
</feature>
<feature type="region of interest" description="Disordered" evidence="14">
    <location>
        <begin position="522"/>
        <end position="547"/>
    </location>
</feature>
<evidence type="ECO:0000256" key="3">
    <source>
        <dbReference type="ARBA" id="ARBA00012668"/>
    </source>
</evidence>
<dbReference type="CDD" id="cd06186">
    <property type="entry name" value="NOX_Duox_like_FAD_NADP"/>
    <property type="match status" value="1"/>
</dbReference>
<dbReference type="InterPro" id="IPR039261">
    <property type="entry name" value="FNR_nucleotide-bd"/>
</dbReference>
<evidence type="ECO:0000256" key="10">
    <source>
        <dbReference type="ARBA" id="ARBA00023065"/>
    </source>
</evidence>
<dbReference type="InterPro" id="IPR051410">
    <property type="entry name" value="Ferric/Cupric_Reductase"/>
</dbReference>
<dbReference type="EMBL" id="JAACJM010000042">
    <property type="protein sequence ID" value="KAF5361182.1"/>
    <property type="molecule type" value="Genomic_DNA"/>
</dbReference>
<reference evidence="17 18" key="1">
    <citation type="journal article" date="2020" name="ISME J.">
        <title>Uncovering the hidden diversity of litter-decomposition mechanisms in mushroom-forming fungi.</title>
        <authorList>
            <person name="Floudas D."/>
            <person name="Bentzer J."/>
            <person name="Ahren D."/>
            <person name="Johansson T."/>
            <person name="Persson P."/>
            <person name="Tunlid A."/>
        </authorList>
    </citation>
    <scope>NUCLEOTIDE SEQUENCE [LARGE SCALE GENOMIC DNA]</scope>
    <source>
        <strain evidence="17 18">CBS 291.85</strain>
    </source>
</reference>
<dbReference type="InterPro" id="IPR017927">
    <property type="entry name" value="FAD-bd_FR_type"/>
</dbReference>
<feature type="transmembrane region" description="Helical" evidence="15">
    <location>
        <begin position="190"/>
        <end position="207"/>
    </location>
</feature>
<dbReference type="Proteomes" id="UP000559256">
    <property type="component" value="Unassembled WGS sequence"/>
</dbReference>
<dbReference type="InterPro" id="IPR013121">
    <property type="entry name" value="Fe_red_NAD-bd_6"/>
</dbReference>
<comment type="subcellular location">
    <subcellularLocation>
        <location evidence="1">Cell membrane</location>
        <topology evidence="1">Multi-pass membrane protein</topology>
    </subcellularLocation>
</comment>
<proteinExistence type="inferred from homology"/>
<dbReference type="GO" id="GO:0005886">
    <property type="term" value="C:plasma membrane"/>
    <property type="evidence" value="ECO:0007669"/>
    <property type="project" value="UniProtKB-SubCell"/>
</dbReference>
<dbReference type="EC" id="1.16.1.9" evidence="3"/>
<dbReference type="InterPro" id="IPR013130">
    <property type="entry name" value="Fe3_Rdtase_TM_dom"/>
</dbReference>
<dbReference type="OrthoDB" id="4494341at2759"/>
<evidence type="ECO:0000256" key="6">
    <source>
        <dbReference type="ARBA" id="ARBA00022692"/>
    </source>
</evidence>
<evidence type="ECO:0000313" key="18">
    <source>
        <dbReference type="Proteomes" id="UP000559256"/>
    </source>
</evidence>
<evidence type="ECO:0000256" key="15">
    <source>
        <dbReference type="SAM" id="Phobius"/>
    </source>
</evidence>
<dbReference type="GO" id="GO:0015677">
    <property type="term" value="P:copper ion import"/>
    <property type="evidence" value="ECO:0007669"/>
    <property type="project" value="TreeGrafter"/>
</dbReference>
<dbReference type="InterPro" id="IPR017938">
    <property type="entry name" value="Riboflavin_synthase-like_b-brl"/>
</dbReference>
<sequence length="626" mass="68588">MSSPFGASIADVYAAKPNPDRDHRVGRAAEYPHYMWFITASFIGLLALCRLISFICSKLFGGRSSHNVHTDPEKDHRDISRKLRVRKLPQALVNLFRIIAFRLTLTIGSFTINITEIVVCALYVAALFTILLINDTNAEGVQFDISYWSNRAGALLASQLTLITALGTKNNVISFLTGIGYEKLNIVHRMLARSLFVLLCVHASGRIAAKVGEDVHETWFHTGVMAGLSFSILFFISMRPVRGKAYELFFYTHMALALIILGGAYYHTNEFVDGLTGTATYSHYIWPCFLIWGLDQLIRAIRLIAFNHSYFGFGSGSGTLDASTELISPHLVRVTLRRPAHFHWAPGQFAYLITPTVSLLPFEGHPFTIASYDSKMNAKEITSTSGSSSSKAYWKELVFLVNVRDGFTKRLSHVAAQKGTIKVFVDGPYGQRNDLSGYDNVVLIAGGTGVTYTLPMLLDIVEGARAGKRNCKRVVFVWAVRDARHFQWVLDAINSAVKLAPHGFQLEIRLFVTGSSTTEWDTVSTDSSKLESPGASSSLSGENTPNVKSPMEISGLQLLLGRPAIGKIVVEEAEEARGGSMCVAVCGSQSIASCVREALRFPTAGPASIMRGGASITLLVESFGYA</sequence>
<protein>
    <recommendedName>
        <fullName evidence="3">ferric-chelate reductase (NADPH)</fullName>
        <ecNumber evidence="3">1.16.1.9</ecNumber>
    </recommendedName>
</protein>
<evidence type="ECO:0000256" key="14">
    <source>
        <dbReference type="SAM" id="MobiDB-lite"/>
    </source>
</evidence>
<organism evidence="17 18">
    <name type="scientific">Tetrapyrgos nigripes</name>
    <dbReference type="NCBI Taxonomy" id="182062"/>
    <lineage>
        <taxon>Eukaryota</taxon>
        <taxon>Fungi</taxon>
        <taxon>Dikarya</taxon>
        <taxon>Basidiomycota</taxon>
        <taxon>Agaricomycotina</taxon>
        <taxon>Agaricomycetes</taxon>
        <taxon>Agaricomycetidae</taxon>
        <taxon>Agaricales</taxon>
        <taxon>Marasmiineae</taxon>
        <taxon>Marasmiaceae</taxon>
        <taxon>Tetrapyrgos</taxon>
    </lineage>
</organism>
<evidence type="ECO:0000256" key="8">
    <source>
        <dbReference type="ARBA" id="ARBA00022989"/>
    </source>
</evidence>
<feature type="domain" description="FAD-binding FR-type" evidence="16">
    <location>
        <begin position="313"/>
        <end position="435"/>
    </location>
</feature>
<keyword evidence="8 15" id="KW-1133">Transmembrane helix</keyword>
<evidence type="ECO:0000256" key="12">
    <source>
        <dbReference type="ARBA" id="ARBA00023180"/>
    </source>
</evidence>
<keyword evidence="10" id="KW-0406">Ion transport</keyword>
<dbReference type="Pfam" id="PF08030">
    <property type="entry name" value="NAD_binding_6"/>
    <property type="match status" value="1"/>
</dbReference>
<dbReference type="SUPFAM" id="SSF52343">
    <property type="entry name" value="Ferredoxin reductase-like, C-terminal NADP-linked domain"/>
    <property type="match status" value="1"/>
</dbReference>
<evidence type="ECO:0000256" key="7">
    <source>
        <dbReference type="ARBA" id="ARBA00022982"/>
    </source>
</evidence>
<keyword evidence="5" id="KW-1003">Cell membrane</keyword>
<dbReference type="InterPro" id="IPR013112">
    <property type="entry name" value="FAD-bd_8"/>
</dbReference>
<keyword evidence="7" id="KW-0249">Electron transport</keyword>
<dbReference type="Gene3D" id="3.40.50.80">
    <property type="entry name" value="Nucleotide-binding domain of ferredoxin-NADP reductase (FNR) module"/>
    <property type="match status" value="1"/>
</dbReference>
<dbReference type="SUPFAM" id="SSF63380">
    <property type="entry name" value="Riboflavin synthase domain-like"/>
    <property type="match status" value="1"/>
</dbReference>
<feature type="transmembrane region" description="Helical" evidence="15">
    <location>
        <begin position="114"/>
        <end position="133"/>
    </location>
</feature>
<keyword evidence="12" id="KW-0325">Glycoprotein</keyword>
<feature type="transmembrane region" description="Helical" evidence="15">
    <location>
        <begin position="34"/>
        <end position="56"/>
    </location>
</feature>
<dbReference type="PROSITE" id="PS51384">
    <property type="entry name" value="FAD_FR"/>
    <property type="match status" value="1"/>
</dbReference>
<comment type="caution">
    <text evidence="17">The sequence shown here is derived from an EMBL/GenBank/DDBJ whole genome shotgun (WGS) entry which is preliminary data.</text>
</comment>
<keyword evidence="18" id="KW-1185">Reference proteome</keyword>
<evidence type="ECO:0000256" key="11">
    <source>
        <dbReference type="ARBA" id="ARBA00023136"/>
    </source>
</evidence>
<evidence type="ECO:0000313" key="17">
    <source>
        <dbReference type="EMBL" id="KAF5361182.1"/>
    </source>
</evidence>